<evidence type="ECO:0000313" key="1">
    <source>
        <dbReference type="EMBL" id="KKN36612.1"/>
    </source>
</evidence>
<dbReference type="AlphaFoldDB" id="A0A0F9QHW0"/>
<protein>
    <submittedName>
        <fullName evidence="1">Uncharacterized protein</fullName>
    </submittedName>
</protein>
<proteinExistence type="predicted"/>
<name>A0A0F9QHW0_9ZZZZ</name>
<reference evidence="1" key="1">
    <citation type="journal article" date="2015" name="Nature">
        <title>Complex archaea that bridge the gap between prokaryotes and eukaryotes.</title>
        <authorList>
            <person name="Spang A."/>
            <person name="Saw J.H."/>
            <person name="Jorgensen S.L."/>
            <person name="Zaremba-Niedzwiedzka K."/>
            <person name="Martijn J."/>
            <person name="Lind A.E."/>
            <person name="van Eijk R."/>
            <person name="Schleper C."/>
            <person name="Guy L."/>
            <person name="Ettema T.J."/>
        </authorList>
    </citation>
    <scope>NUCLEOTIDE SEQUENCE</scope>
</reference>
<gene>
    <name evidence="1" type="ORF">LCGC14_0771990</name>
</gene>
<accession>A0A0F9QHW0</accession>
<sequence>MSFEIVDSKNSQPLWVPVSETAEMFAGSIDQWDTDTGGVEVLGVASGAYDTNNDSIIGGLVIGTSNETKVFEDGTTVGGTFRGEEITGVVSQANLLARTQIGNRGMYKKGEKMAMVEHIILDVTTRLRGRVYNATYGTALTVLTVTTASTDGGRTNTYITNASDLASVPNESTIFCRSGANAGLYRVLSTTSTTTHLNDVSFPFTIAVGDTFVMVPQQQGYSRIQVDAESTFINGAAITSYYGVFIDKMDLRIAGEESIEFRFIGNHFGFKTT</sequence>
<dbReference type="EMBL" id="LAZR01001955">
    <property type="protein sequence ID" value="KKN36612.1"/>
    <property type="molecule type" value="Genomic_DNA"/>
</dbReference>
<organism evidence="1">
    <name type="scientific">marine sediment metagenome</name>
    <dbReference type="NCBI Taxonomy" id="412755"/>
    <lineage>
        <taxon>unclassified sequences</taxon>
        <taxon>metagenomes</taxon>
        <taxon>ecological metagenomes</taxon>
    </lineage>
</organism>
<comment type="caution">
    <text evidence="1">The sequence shown here is derived from an EMBL/GenBank/DDBJ whole genome shotgun (WGS) entry which is preliminary data.</text>
</comment>